<dbReference type="AlphaFoldDB" id="A0A6J6KG28"/>
<proteinExistence type="predicted"/>
<accession>A0A6J6KG28</accession>
<name>A0A6J6KG28_9ZZZZ</name>
<gene>
    <name evidence="1" type="ORF">UFOPK2169_00617</name>
</gene>
<sequence>MSADKPQKIVSDMRNVRYGEVLGVFVRDTELYAEVWGTQMLHDCPMEWWNSLDPETLKTDLGALGIKMNGPRHWVLDGFGNKTAHIEPVIRDFNGLPMRRIATVEFKPGDKPVTSPYEERHVNRGAVFFWDAGTEVYELVRPDGEAYVMQALCNAVDESLSIDNLAELGSKLQLPQGWSYRTRILEEDLVVDTSDHFATVVQDEKENTYTLPY</sequence>
<evidence type="ECO:0000313" key="1">
    <source>
        <dbReference type="EMBL" id="CAB4648720.1"/>
    </source>
</evidence>
<organism evidence="1">
    <name type="scientific">freshwater metagenome</name>
    <dbReference type="NCBI Taxonomy" id="449393"/>
    <lineage>
        <taxon>unclassified sequences</taxon>
        <taxon>metagenomes</taxon>
        <taxon>ecological metagenomes</taxon>
    </lineage>
</organism>
<reference evidence="1" key="1">
    <citation type="submission" date="2020-05" db="EMBL/GenBank/DDBJ databases">
        <authorList>
            <person name="Chiriac C."/>
            <person name="Salcher M."/>
            <person name="Ghai R."/>
            <person name="Kavagutti S V."/>
        </authorList>
    </citation>
    <scope>NUCLEOTIDE SEQUENCE</scope>
</reference>
<protein>
    <submittedName>
        <fullName evidence="1">Unannotated protein</fullName>
    </submittedName>
</protein>
<dbReference type="EMBL" id="CAEZWE010000018">
    <property type="protein sequence ID" value="CAB4648720.1"/>
    <property type="molecule type" value="Genomic_DNA"/>
</dbReference>